<proteinExistence type="predicted"/>
<name>L8JCJ4_9GAMM</name>
<keyword evidence="2" id="KW-1185">Reference proteome</keyword>
<comment type="caution">
    <text evidence="1">The sequence shown here is derived from an EMBL/GenBank/DDBJ whole genome shotgun (WGS) entry which is preliminary data.</text>
</comment>
<evidence type="ECO:0000313" key="2">
    <source>
        <dbReference type="Proteomes" id="UP000011134"/>
    </source>
</evidence>
<gene>
    <name evidence="1" type="ORF">C942_04263</name>
</gene>
<accession>L8JCJ4</accession>
<dbReference type="PATRIC" id="fig|1056511.3.peg.1093"/>
<dbReference type="EMBL" id="AMZO01000006">
    <property type="protein sequence ID" value="ELR66565.1"/>
    <property type="molecule type" value="Genomic_DNA"/>
</dbReference>
<sequence>MSPLSFNSSTGVYMPVQNNSATECTAVVQIAYLKQPQIA</sequence>
<dbReference type="AlphaFoldDB" id="L8JCJ4"/>
<reference evidence="1 2" key="1">
    <citation type="submission" date="2012-12" db="EMBL/GenBank/DDBJ databases">
        <title>Genome Assembly of Photobacterium sp. AK15.</title>
        <authorList>
            <person name="Khatri I."/>
            <person name="Vaidya B."/>
            <person name="Srinivas T.N.R."/>
            <person name="Subramanian S."/>
            <person name="Pinnaka A."/>
        </authorList>
    </citation>
    <scope>NUCLEOTIDE SEQUENCE [LARGE SCALE GENOMIC DNA]</scope>
    <source>
        <strain evidence="1 2">AK15</strain>
    </source>
</reference>
<protein>
    <submittedName>
        <fullName evidence="1">Uncharacterized protein</fullName>
    </submittedName>
</protein>
<organism evidence="1 2">
    <name type="scientific">Photobacterium marinum</name>
    <dbReference type="NCBI Taxonomy" id="1056511"/>
    <lineage>
        <taxon>Bacteria</taxon>
        <taxon>Pseudomonadati</taxon>
        <taxon>Pseudomonadota</taxon>
        <taxon>Gammaproteobacteria</taxon>
        <taxon>Vibrionales</taxon>
        <taxon>Vibrionaceae</taxon>
        <taxon>Photobacterium</taxon>
    </lineage>
</organism>
<dbReference type="Proteomes" id="UP000011134">
    <property type="component" value="Unassembled WGS sequence"/>
</dbReference>
<evidence type="ECO:0000313" key="1">
    <source>
        <dbReference type="EMBL" id="ELR66565.1"/>
    </source>
</evidence>